<protein>
    <recommendedName>
        <fullName evidence="3">PPM-type phosphatase domain-containing protein</fullName>
    </recommendedName>
</protein>
<dbReference type="Gene3D" id="3.60.40.10">
    <property type="entry name" value="PPM-type phosphatase domain"/>
    <property type="match status" value="1"/>
</dbReference>
<dbReference type="InterPro" id="IPR036457">
    <property type="entry name" value="PPM-type-like_dom_sf"/>
</dbReference>
<proteinExistence type="predicted"/>
<dbReference type="Pfam" id="PF07228">
    <property type="entry name" value="SpoIIE"/>
    <property type="match status" value="1"/>
</dbReference>
<dbReference type="EMBL" id="BOML01000017">
    <property type="protein sequence ID" value="GIE00503.1"/>
    <property type="molecule type" value="Genomic_DNA"/>
</dbReference>
<dbReference type="InterPro" id="IPR029016">
    <property type="entry name" value="GAF-like_dom_sf"/>
</dbReference>
<name>A0ABQ3YSD9_9ACTN</name>
<evidence type="ECO:0000256" key="1">
    <source>
        <dbReference type="ARBA" id="ARBA00022801"/>
    </source>
</evidence>
<dbReference type="Gene3D" id="3.30.450.40">
    <property type="match status" value="1"/>
</dbReference>
<dbReference type="SUPFAM" id="SSF55781">
    <property type="entry name" value="GAF domain-like"/>
    <property type="match status" value="1"/>
</dbReference>
<feature type="domain" description="PPM-type phosphatase" evidence="3">
    <location>
        <begin position="300"/>
        <end position="522"/>
    </location>
</feature>
<feature type="region of interest" description="Disordered" evidence="2">
    <location>
        <begin position="531"/>
        <end position="552"/>
    </location>
</feature>
<keyword evidence="1" id="KW-0378">Hydrolase</keyword>
<keyword evidence="5" id="KW-1185">Reference proteome</keyword>
<evidence type="ECO:0000313" key="5">
    <source>
        <dbReference type="Proteomes" id="UP000637628"/>
    </source>
</evidence>
<dbReference type="Proteomes" id="UP000637628">
    <property type="component" value="Unassembled WGS sequence"/>
</dbReference>
<dbReference type="PANTHER" id="PTHR43156:SF2">
    <property type="entry name" value="STAGE II SPORULATION PROTEIN E"/>
    <property type="match status" value="1"/>
</dbReference>
<dbReference type="SMART" id="SM00331">
    <property type="entry name" value="PP2C_SIG"/>
    <property type="match status" value="1"/>
</dbReference>
<dbReference type="SUPFAM" id="SSF81606">
    <property type="entry name" value="PP2C-like"/>
    <property type="match status" value="1"/>
</dbReference>
<dbReference type="RefSeq" id="WP_203726142.1">
    <property type="nucleotide sequence ID" value="NZ_BAAATX010000031.1"/>
</dbReference>
<organism evidence="4 5">
    <name type="scientific">Paractinoplanes durhamensis</name>
    <dbReference type="NCBI Taxonomy" id="113563"/>
    <lineage>
        <taxon>Bacteria</taxon>
        <taxon>Bacillati</taxon>
        <taxon>Actinomycetota</taxon>
        <taxon>Actinomycetes</taxon>
        <taxon>Micromonosporales</taxon>
        <taxon>Micromonosporaceae</taxon>
        <taxon>Paractinoplanes</taxon>
    </lineage>
</organism>
<sequence>MQSAASSRVRTDGPAPALLRAALDAADEAVLLCGTVDDEILLVNAAAARLVPGLTPGGACPLDGLTGALATGADSFTDEYAGRHLAGRRRALDAGHYGWYLRDRTEEVNRAAALQAERARTSFLAEAGRRLSTSLHQGRCLRTTAEMAVAHLADAAVVVLPADRRRNTWLRLAEGGRIEEGTVPESRLADVPGLVEVLGGFPPIPSRWLDAAQAPEWLGLGPIGALLVTPLPGNAAPAGALILARRDRAFTPDDEILARSFAARAGAALSAAGLYREQADTAAILQADLLPPELIQLDGVELVGSYQAAHEAARIGGDFYDVFAPNQPGGDTVLALGDVCGTGPEAAVLTGKVRQTLRALHLVDADPTAMLRVLNQALLQSGRPHRFVTLVVGALRRAEHGRVRLTLATGGHPPPLVLRNDGQVEEVPVSGTLIGAVRETVVHPAEVELAPGELCLLYSDGLTEARGGPTATDQYGEARLRAALSTCQGLPATATVERLRQLVSDWMHGGARDDIAMLAVRAPGRTALSLRDGGAPNESPFALTTRRVRQRS</sequence>
<reference evidence="4 5" key="1">
    <citation type="submission" date="2021-01" db="EMBL/GenBank/DDBJ databases">
        <title>Whole genome shotgun sequence of Actinoplanes durhamensis NBRC 14914.</title>
        <authorList>
            <person name="Komaki H."/>
            <person name="Tamura T."/>
        </authorList>
    </citation>
    <scope>NUCLEOTIDE SEQUENCE [LARGE SCALE GENOMIC DNA]</scope>
    <source>
        <strain evidence="4 5">NBRC 14914</strain>
    </source>
</reference>
<evidence type="ECO:0000313" key="4">
    <source>
        <dbReference type="EMBL" id="GIE00503.1"/>
    </source>
</evidence>
<evidence type="ECO:0000259" key="3">
    <source>
        <dbReference type="SMART" id="SM00331"/>
    </source>
</evidence>
<dbReference type="InterPro" id="IPR001932">
    <property type="entry name" value="PPM-type_phosphatase-like_dom"/>
</dbReference>
<comment type="caution">
    <text evidence="4">The sequence shown here is derived from an EMBL/GenBank/DDBJ whole genome shotgun (WGS) entry which is preliminary data.</text>
</comment>
<evidence type="ECO:0000256" key="2">
    <source>
        <dbReference type="SAM" id="MobiDB-lite"/>
    </source>
</evidence>
<dbReference type="InterPro" id="IPR052016">
    <property type="entry name" value="Bact_Sigma-Reg"/>
</dbReference>
<accession>A0ABQ3YSD9</accession>
<dbReference type="PANTHER" id="PTHR43156">
    <property type="entry name" value="STAGE II SPORULATION PROTEIN E-RELATED"/>
    <property type="match status" value="1"/>
</dbReference>
<gene>
    <name evidence="4" type="ORF">Adu01nite_18530</name>
</gene>